<gene>
    <name evidence="2" type="ORF">GCM10022267_00340</name>
</gene>
<name>A0ABP6ZUX1_9PSEU</name>
<accession>A0ABP6ZUX1</accession>
<evidence type="ECO:0000256" key="1">
    <source>
        <dbReference type="SAM" id="MobiDB-lite"/>
    </source>
</evidence>
<comment type="caution">
    <text evidence="2">The sequence shown here is derived from an EMBL/GenBank/DDBJ whole genome shotgun (WGS) entry which is preliminary data.</text>
</comment>
<dbReference type="Proteomes" id="UP001500711">
    <property type="component" value="Unassembled WGS sequence"/>
</dbReference>
<keyword evidence="3" id="KW-1185">Reference proteome</keyword>
<protein>
    <submittedName>
        <fullName evidence="2">Uncharacterized protein</fullName>
    </submittedName>
</protein>
<reference evidence="3" key="1">
    <citation type="journal article" date="2019" name="Int. J. Syst. Evol. Microbiol.">
        <title>The Global Catalogue of Microorganisms (GCM) 10K type strain sequencing project: providing services to taxonomists for standard genome sequencing and annotation.</title>
        <authorList>
            <consortium name="The Broad Institute Genomics Platform"/>
            <consortium name="The Broad Institute Genome Sequencing Center for Infectious Disease"/>
            <person name="Wu L."/>
            <person name="Ma J."/>
        </authorList>
    </citation>
    <scope>NUCLEOTIDE SEQUENCE [LARGE SCALE GENOMIC DNA]</scope>
    <source>
        <strain evidence="3">JCM 17494</strain>
    </source>
</reference>
<evidence type="ECO:0000313" key="2">
    <source>
        <dbReference type="EMBL" id="GAA3618053.1"/>
    </source>
</evidence>
<evidence type="ECO:0000313" key="3">
    <source>
        <dbReference type="Proteomes" id="UP001500711"/>
    </source>
</evidence>
<sequence length="103" mass="10257">MNSVASSPAGKPTPGTAAVTVGSLSGSSDGHASVDAFAFTGEIFVVCSEAVPPGLTGGIALVLSASYGTALPVALSPEAANVCSYQAQITNRRLIGTNQYRAR</sequence>
<organism evidence="2 3">
    <name type="scientific">Lentzea roselyniae</name>
    <dbReference type="NCBI Taxonomy" id="531940"/>
    <lineage>
        <taxon>Bacteria</taxon>
        <taxon>Bacillati</taxon>
        <taxon>Actinomycetota</taxon>
        <taxon>Actinomycetes</taxon>
        <taxon>Pseudonocardiales</taxon>
        <taxon>Pseudonocardiaceae</taxon>
        <taxon>Lentzea</taxon>
    </lineage>
</organism>
<proteinExistence type="predicted"/>
<dbReference type="EMBL" id="BAABBE010000001">
    <property type="protein sequence ID" value="GAA3618053.1"/>
    <property type="molecule type" value="Genomic_DNA"/>
</dbReference>
<feature type="region of interest" description="Disordered" evidence="1">
    <location>
        <begin position="1"/>
        <end position="29"/>
    </location>
</feature>